<dbReference type="STRING" id="1432307.W9CJL6"/>
<dbReference type="GO" id="GO:0000390">
    <property type="term" value="P:spliceosomal complex disassembly"/>
    <property type="evidence" value="ECO:0007669"/>
    <property type="project" value="TreeGrafter"/>
</dbReference>
<dbReference type="SMART" id="SM00271">
    <property type="entry name" value="DnaJ"/>
    <property type="match status" value="1"/>
</dbReference>
<dbReference type="CDD" id="cd06257">
    <property type="entry name" value="DnaJ"/>
    <property type="match status" value="1"/>
</dbReference>
<dbReference type="PANTHER" id="PTHR44313:SF1">
    <property type="entry name" value="DNAJ HOMOLOG SUBFAMILY C MEMBER 17"/>
    <property type="match status" value="1"/>
</dbReference>
<dbReference type="InterPro" id="IPR052094">
    <property type="entry name" value="Pre-mRNA-splicing_ERAD"/>
</dbReference>
<comment type="caution">
    <text evidence="8">The sequence shown here is derived from an EMBL/GenBank/DDBJ whole genome shotgun (WGS) entry which is preliminary data.</text>
</comment>
<dbReference type="PROSITE" id="PS50076">
    <property type="entry name" value="DNAJ_2"/>
    <property type="match status" value="1"/>
</dbReference>
<dbReference type="AlphaFoldDB" id="W9CJL6"/>
<dbReference type="OrthoDB" id="3516383at2759"/>
<evidence type="ECO:0000313" key="8">
    <source>
        <dbReference type="EMBL" id="ESZ96066.1"/>
    </source>
</evidence>
<keyword evidence="4" id="KW-0143">Chaperone</keyword>
<protein>
    <recommendedName>
        <fullName evidence="7">J domain-containing protein</fullName>
    </recommendedName>
</protein>
<reference evidence="8 9" key="1">
    <citation type="journal article" date="2014" name="Genome Announc.">
        <title>Draft genome sequence of Sclerotinia borealis, a psychrophilic plant pathogenic fungus.</title>
        <authorList>
            <person name="Mardanov A.V."/>
            <person name="Beletsky A.V."/>
            <person name="Kadnikov V.V."/>
            <person name="Ignatov A.N."/>
            <person name="Ravin N.V."/>
        </authorList>
    </citation>
    <scope>NUCLEOTIDE SEQUENCE [LARGE SCALE GENOMIC DNA]</scope>
    <source>
        <strain evidence="9">F-4157</strain>
    </source>
</reference>
<evidence type="ECO:0000256" key="4">
    <source>
        <dbReference type="ARBA" id="ARBA00023186"/>
    </source>
</evidence>
<dbReference type="EMBL" id="AYSA01000155">
    <property type="protein sequence ID" value="ESZ96066.1"/>
    <property type="molecule type" value="Genomic_DNA"/>
</dbReference>
<dbReference type="GO" id="GO:0005681">
    <property type="term" value="C:spliceosomal complex"/>
    <property type="evidence" value="ECO:0007669"/>
    <property type="project" value="TreeGrafter"/>
</dbReference>
<evidence type="ECO:0000313" key="9">
    <source>
        <dbReference type="Proteomes" id="UP000019487"/>
    </source>
</evidence>
<feature type="domain" description="J" evidence="7">
    <location>
        <begin position="11"/>
        <end position="75"/>
    </location>
</feature>
<evidence type="ECO:0000256" key="5">
    <source>
        <dbReference type="ARBA" id="ARBA00023242"/>
    </source>
</evidence>
<dbReference type="Pfam" id="PF00226">
    <property type="entry name" value="DnaJ"/>
    <property type="match status" value="1"/>
</dbReference>
<dbReference type="PRINTS" id="PR00625">
    <property type="entry name" value="JDOMAIN"/>
</dbReference>
<dbReference type="GO" id="GO:0005737">
    <property type="term" value="C:cytoplasm"/>
    <property type="evidence" value="ECO:0007669"/>
    <property type="project" value="UniProtKB-SubCell"/>
</dbReference>
<organism evidence="8 9">
    <name type="scientific">Sclerotinia borealis (strain F-4128)</name>
    <dbReference type="NCBI Taxonomy" id="1432307"/>
    <lineage>
        <taxon>Eukaryota</taxon>
        <taxon>Fungi</taxon>
        <taxon>Dikarya</taxon>
        <taxon>Ascomycota</taxon>
        <taxon>Pezizomycotina</taxon>
        <taxon>Leotiomycetes</taxon>
        <taxon>Helotiales</taxon>
        <taxon>Sclerotiniaceae</taxon>
        <taxon>Sclerotinia</taxon>
    </lineage>
</organism>
<keyword evidence="3" id="KW-0963">Cytoplasm</keyword>
<keyword evidence="9" id="KW-1185">Reference proteome</keyword>
<keyword evidence="5" id="KW-0539">Nucleus</keyword>
<name>W9CJL6_SCLBF</name>
<gene>
    <name evidence="8" type="ORF">SBOR_3543</name>
</gene>
<comment type="subcellular location">
    <subcellularLocation>
        <location evidence="2">Cytoplasm</location>
    </subcellularLocation>
    <subcellularLocation>
        <location evidence="1">Nucleus</location>
    </subcellularLocation>
</comment>
<dbReference type="SUPFAM" id="SSF46565">
    <property type="entry name" value="Chaperone J-domain"/>
    <property type="match status" value="1"/>
</dbReference>
<evidence type="ECO:0000256" key="2">
    <source>
        <dbReference type="ARBA" id="ARBA00004496"/>
    </source>
</evidence>
<dbReference type="InterPro" id="IPR036869">
    <property type="entry name" value="J_dom_sf"/>
</dbReference>
<dbReference type="PANTHER" id="PTHR44313">
    <property type="entry name" value="DNAJ HOMOLOG SUBFAMILY C MEMBER 17"/>
    <property type="match status" value="1"/>
</dbReference>
<feature type="region of interest" description="Disordered" evidence="6">
    <location>
        <begin position="102"/>
        <end position="139"/>
    </location>
</feature>
<evidence type="ECO:0000256" key="1">
    <source>
        <dbReference type="ARBA" id="ARBA00004123"/>
    </source>
</evidence>
<dbReference type="HOGENOM" id="CLU_606893_0_0_1"/>
<sequence length="393" mass="45169">MSAVAVPPFTDSYLILSIYPNASQSEVSKAWKRLALSLHPDKNPKRDTTERFQRLQDAYDAIKTKRARQHHDTLRTQHLAALEAARMAAEAAALAAREAKQARESWERDQKQRKQREKLRREKDAHRIQKEKKEKRERAERRMAAEEAWLVASIIQSLHPRRLSPIERALNRANRHWENQKPILFEFKNRIHASYLARAGIHCEVRNNLIESIMRQQHSIHQYRGQTTATPLSKGENLKRNKELFATFKILRQESISYEKQQLEWRQSISAEALRMIGPRNPFLVENNTPDCFEPARCFWESFTEISRPLAIDASKLSMASSKLWNQALYGFIAKEAVVGVASNSASESHDLDALRDIWGRKMEEGPWHGALGDRLGTPVGKGGGRIFADVVV</sequence>
<evidence type="ECO:0000256" key="3">
    <source>
        <dbReference type="ARBA" id="ARBA00022490"/>
    </source>
</evidence>
<evidence type="ECO:0000259" key="7">
    <source>
        <dbReference type="PROSITE" id="PS50076"/>
    </source>
</evidence>
<feature type="compositionally biased region" description="Basic and acidic residues" evidence="6">
    <location>
        <begin position="102"/>
        <end position="112"/>
    </location>
</feature>
<proteinExistence type="predicted"/>
<dbReference type="InterPro" id="IPR001623">
    <property type="entry name" value="DnaJ_domain"/>
</dbReference>
<feature type="compositionally biased region" description="Basic and acidic residues" evidence="6">
    <location>
        <begin position="119"/>
        <end position="139"/>
    </location>
</feature>
<dbReference type="Gene3D" id="1.10.287.110">
    <property type="entry name" value="DnaJ domain"/>
    <property type="match status" value="1"/>
</dbReference>
<evidence type="ECO:0000256" key="6">
    <source>
        <dbReference type="SAM" id="MobiDB-lite"/>
    </source>
</evidence>
<dbReference type="Proteomes" id="UP000019487">
    <property type="component" value="Unassembled WGS sequence"/>
</dbReference>
<accession>W9CJL6</accession>